<gene>
    <name evidence="1" type="ORF">F4821DRAFT_236137</name>
</gene>
<organism evidence="1 2">
    <name type="scientific">Hypoxylon rubiginosum</name>
    <dbReference type="NCBI Taxonomy" id="110542"/>
    <lineage>
        <taxon>Eukaryota</taxon>
        <taxon>Fungi</taxon>
        <taxon>Dikarya</taxon>
        <taxon>Ascomycota</taxon>
        <taxon>Pezizomycotina</taxon>
        <taxon>Sordariomycetes</taxon>
        <taxon>Xylariomycetidae</taxon>
        <taxon>Xylariales</taxon>
        <taxon>Hypoxylaceae</taxon>
        <taxon>Hypoxylon</taxon>
    </lineage>
</organism>
<name>A0ACC0D5E5_9PEZI</name>
<protein>
    <submittedName>
        <fullName evidence="1">Uncharacterized protein</fullName>
    </submittedName>
</protein>
<accession>A0ACC0D5E5</accession>
<proteinExistence type="predicted"/>
<comment type="caution">
    <text evidence="1">The sequence shown here is derived from an EMBL/GenBank/DDBJ whole genome shotgun (WGS) entry which is preliminary data.</text>
</comment>
<evidence type="ECO:0000313" key="2">
    <source>
        <dbReference type="Proteomes" id="UP001497680"/>
    </source>
</evidence>
<sequence length="351" mass="39409">MSRHMACKLCRDRKVRCDGEIECENCRRSGEPCIYIPTQKPTKSDLMQTIEVLQERLEKAEAFVASQSLAAQCNPYISRNNEPISLEKHGFEFQVPPFSELSNDLLHGQESMQTYQHLADGPQTPENSDTILYHLSSSRPSPTMTTQNDVFRSNMESLEGVRAEPFGPNHTSGQSQPGTTSGISHMPSLWEVRAINTASSQIATTKVSPGPECDCEQDYSVLCASLSKFLTAVTKTQSEIAGISSSVAEYLSWMRREPITGTPKALKANYVMVLETLEARAREVHDLAERNHFAAWEELMAEMTEAEDLDDKLRPIEEKMRERAAEIATLFKDDYDICVSLSEQNHRNQVP</sequence>
<keyword evidence="2" id="KW-1185">Reference proteome</keyword>
<dbReference type="Proteomes" id="UP001497680">
    <property type="component" value="Unassembled WGS sequence"/>
</dbReference>
<evidence type="ECO:0000313" key="1">
    <source>
        <dbReference type="EMBL" id="KAI6087580.1"/>
    </source>
</evidence>
<reference evidence="1 2" key="1">
    <citation type="journal article" date="2022" name="New Phytol.">
        <title>Ecological generalism drives hyperdiversity of secondary metabolite gene clusters in xylarialean endophytes.</title>
        <authorList>
            <person name="Franco M.E.E."/>
            <person name="Wisecaver J.H."/>
            <person name="Arnold A.E."/>
            <person name="Ju Y.M."/>
            <person name="Slot J.C."/>
            <person name="Ahrendt S."/>
            <person name="Moore L.P."/>
            <person name="Eastman K.E."/>
            <person name="Scott K."/>
            <person name="Konkel Z."/>
            <person name="Mondo S.J."/>
            <person name="Kuo A."/>
            <person name="Hayes R.D."/>
            <person name="Haridas S."/>
            <person name="Andreopoulos B."/>
            <person name="Riley R."/>
            <person name="LaButti K."/>
            <person name="Pangilinan J."/>
            <person name="Lipzen A."/>
            <person name="Amirebrahimi M."/>
            <person name="Yan J."/>
            <person name="Adam C."/>
            <person name="Keymanesh K."/>
            <person name="Ng V."/>
            <person name="Louie K."/>
            <person name="Northen T."/>
            <person name="Drula E."/>
            <person name="Henrissat B."/>
            <person name="Hsieh H.M."/>
            <person name="Youens-Clark K."/>
            <person name="Lutzoni F."/>
            <person name="Miadlikowska J."/>
            <person name="Eastwood D.C."/>
            <person name="Hamelin R.C."/>
            <person name="Grigoriev I.V."/>
            <person name="U'Ren J.M."/>
        </authorList>
    </citation>
    <scope>NUCLEOTIDE SEQUENCE [LARGE SCALE GENOMIC DNA]</scope>
    <source>
        <strain evidence="1 2">ER1909</strain>
    </source>
</reference>
<dbReference type="EMBL" id="MU394307">
    <property type="protein sequence ID" value="KAI6087580.1"/>
    <property type="molecule type" value="Genomic_DNA"/>
</dbReference>